<keyword evidence="3" id="KW-1185">Reference proteome</keyword>
<reference evidence="2" key="1">
    <citation type="journal article" date="2020" name="Stud. Mycol.">
        <title>101 Dothideomycetes genomes: a test case for predicting lifestyles and emergence of pathogens.</title>
        <authorList>
            <person name="Haridas S."/>
            <person name="Albert R."/>
            <person name="Binder M."/>
            <person name="Bloem J."/>
            <person name="Labutti K."/>
            <person name="Salamov A."/>
            <person name="Andreopoulos B."/>
            <person name="Baker S."/>
            <person name="Barry K."/>
            <person name="Bills G."/>
            <person name="Bluhm B."/>
            <person name="Cannon C."/>
            <person name="Castanera R."/>
            <person name="Culley D."/>
            <person name="Daum C."/>
            <person name="Ezra D."/>
            <person name="Gonzalez J."/>
            <person name="Henrissat B."/>
            <person name="Kuo A."/>
            <person name="Liang C."/>
            <person name="Lipzen A."/>
            <person name="Lutzoni F."/>
            <person name="Magnuson J."/>
            <person name="Mondo S."/>
            <person name="Nolan M."/>
            <person name="Ohm R."/>
            <person name="Pangilinan J."/>
            <person name="Park H.-J."/>
            <person name="Ramirez L."/>
            <person name="Alfaro M."/>
            <person name="Sun H."/>
            <person name="Tritt A."/>
            <person name="Yoshinaga Y."/>
            <person name="Zwiers L.-H."/>
            <person name="Turgeon B."/>
            <person name="Goodwin S."/>
            <person name="Spatafora J."/>
            <person name="Crous P."/>
            <person name="Grigoriev I."/>
        </authorList>
    </citation>
    <scope>NUCLEOTIDE SEQUENCE</scope>
    <source>
        <strain evidence="2">CBS 113818</strain>
    </source>
</reference>
<organism evidence="2 3">
    <name type="scientific">Ophiobolus disseminans</name>
    <dbReference type="NCBI Taxonomy" id="1469910"/>
    <lineage>
        <taxon>Eukaryota</taxon>
        <taxon>Fungi</taxon>
        <taxon>Dikarya</taxon>
        <taxon>Ascomycota</taxon>
        <taxon>Pezizomycotina</taxon>
        <taxon>Dothideomycetes</taxon>
        <taxon>Pleosporomycetidae</taxon>
        <taxon>Pleosporales</taxon>
        <taxon>Pleosporineae</taxon>
        <taxon>Phaeosphaeriaceae</taxon>
        <taxon>Ophiobolus</taxon>
    </lineage>
</organism>
<protein>
    <submittedName>
        <fullName evidence="2">Uncharacterized protein</fullName>
    </submittedName>
</protein>
<feature type="chain" id="PRO_5025626225" evidence="1">
    <location>
        <begin position="20"/>
        <end position="146"/>
    </location>
</feature>
<gene>
    <name evidence="2" type="ORF">CC86DRAFT_402717</name>
</gene>
<name>A0A6A7ABT3_9PLEO</name>
<dbReference type="Proteomes" id="UP000799424">
    <property type="component" value="Unassembled WGS sequence"/>
</dbReference>
<dbReference type="InterPro" id="IPR006771">
    <property type="entry name" value="CetA-like"/>
</dbReference>
<feature type="signal peptide" evidence="1">
    <location>
        <begin position="1"/>
        <end position="19"/>
    </location>
</feature>
<dbReference type="EMBL" id="MU006219">
    <property type="protein sequence ID" value="KAF2830696.1"/>
    <property type="molecule type" value="Genomic_DNA"/>
</dbReference>
<dbReference type="OrthoDB" id="3682664at2759"/>
<dbReference type="Pfam" id="PF04681">
    <property type="entry name" value="Bys1"/>
    <property type="match status" value="1"/>
</dbReference>
<accession>A0A6A7ABT3</accession>
<dbReference type="AlphaFoldDB" id="A0A6A7ABT3"/>
<proteinExistence type="predicted"/>
<keyword evidence="1" id="KW-0732">Signal</keyword>
<evidence type="ECO:0000256" key="1">
    <source>
        <dbReference type="SAM" id="SignalP"/>
    </source>
</evidence>
<evidence type="ECO:0000313" key="3">
    <source>
        <dbReference type="Proteomes" id="UP000799424"/>
    </source>
</evidence>
<sequence length="146" mass="15593">MRVTNFLTTLALVASTAFAATNTLANHCDHSVWYTQVGGDQQATLPVEISPGESVDEAQFFLVSGTAIKFTKAASAESVLQFAYSYQAGVSIYYSLDNIGDFDYLGKKITLKGNGSPSIVWNGNVGSTRTQAFLGGEKDLTFTLCA</sequence>
<evidence type="ECO:0000313" key="2">
    <source>
        <dbReference type="EMBL" id="KAF2830696.1"/>
    </source>
</evidence>